<sequence length="158" mass="16746">MSALISALAALALLPSAQPVQPSGERLDALLAQADLDGDGAVTREEYDLARSRAFDRMDQNADGFLDESDCAAAPSPQRPGQAPDPRVRAALTALEQGRERSRPPADADGDGLISEAEFLATPTPGFDRADRNADGVLSAEELAAIQDRPARRLRQTP</sequence>
<dbReference type="Pfam" id="PF13202">
    <property type="entry name" value="EF-hand_5"/>
    <property type="match status" value="4"/>
</dbReference>
<dbReference type="AlphaFoldDB" id="A0A4S2H230"/>
<feature type="domain" description="EF-hand" evidence="2">
    <location>
        <begin position="22"/>
        <end position="57"/>
    </location>
</feature>
<evidence type="ECO:0000256" key="1">
    <source>
        <dbReference type="SAM" id="MobiDB-lite"/>
    </source>
</evidence>
<dbReference type="Gene3D" id="1.10.238.10">
    <property type="entry name" value="EF-hand"/>
    <property type="match status" value="2"/>
</dbReference>
<dbReference type="RefSeq" id="WP_135995871.1">
    <property type="nucleotide sequence ID" value="NZ_CP071057.1"/>
</dbReference>
<organism evidence="3 4">
    <name type="scientific">Marinicauda algicola</name>
    <dbReference type="NCBI Taxonomy" id="2029849"/>
    <lineage>
        <taxon>Bacteria</taxon>
        <taxon>Pseudomonadati</taxon>
        <taxon>Pseudomonadota</taxon>
        <taxon>Alphaproteobacteria</taxon>
        <taxon>Maricaulales</taxon>
        <taxon>Maricaulaceae</taxon>
        <taxon>Marinicauda</taxon>
    </lineage>
</organism>
<gene>
    <name evidence="3" type="ORF">E5163_09455</name>
</gene>
<name>A0A4S2H230_9PROT</name>
<feature type="compositionally biased region" description="Basic and acidic residues" evidence="1">
    <location>
        <begin position="97"/>
        <end position="106"/>
    </location>
</feature>
<dbReference type="InterPro" id="IPR011992">
    <property type="entry name" value="EF-hand-dom_pair"/>
</dbReference>
<feature type="region of interest" description="Disordered" evidence="1">
    <location>
        <begin position="60"/>
        <end position="132"/>
    </location>
</feature>
<evidence type="ECO:0000313" key="3">
    <source>
        <dbReference type="EMBL" id="TGY89331.1"/>
    </source>
</evidence>
<evidence type="ECO:0000259" key="2">
    <source>
        <dbReference type="PROSITE" id="PS50222"/>
    </source>
</evidence>
<reference evidence="3 4" key="1">
    <citation type="journal article" date="2017" name="Int. J. Syst. Evol. Microbiol.">
        <title>Marinicauda algicola sp. nov., isolated from a marine red alga Rhodosorus marinus.</title>
        <authorList>
            <person name="Jeong S.E."/>
            <person name="Jeon S.H."/>
            <person name="Chun B.H."/>
            <person name="Kim D.W."/>
            <person name="Jeon C.O."/>
        </authorList>
    </citation>
    <scope>NUCLEOTIDE SEQUENCE [LARGE SCALE GENOMIC DNA]</scope>
    <source>
        <strain evidence="3 4">JCM 31718</strain>
    </source>
</reference>
<dbReference type="Proteomes" id="UP000308054">
    <property type="component" value="Unassembled WGS sequence"/>
</dbReference>
<keyword evidence="4" id="KW-1185">Reference proteome</keyword>
<dbReference type="InterPro" id="IPR018247">
    <property type="entry name" value="EF_Hand_1_Ca_BS"/>
</dbReference>
<dbReference type="PROSITE" id="PS00018">
    <property type="entry name" value="EF_HAND_1"/>
    <property type="match status" value="3"/>
</dbReference>
<evidence type="ECO:0000313" key="4">
    <source>
        <dbReference type="Proteomes" id="UP000308054"/>
    </source>
</evidence>
<accession>A0A4S2H230</accession>
<comment type="caution">
    <text evidence="3">The sequence shown here is derived from an EMBL/GenBank/DDBJ whole genome shotgun (WGS) entry which is preliminary data.</text>
</comment>
<dbReference type="OrthoDB" id="7631435at2"/>
<proteinExistence type="predicted"/>
<protein>
    <recommendedName>
        <fullName evidence="2">EF-hand domain-containing protein</fullName>
    </recommendedName>
</protein>
<dbReference type="GO" id="GO:0005509">
    <property type="term" value="F:calcium ion binding"/>
    <property type="evidence" value="ECO:0007669"/>
    <property type="project" value="InterPro"/>
</dbReference>
<dbReference type="SUPFAM" id="SSF47473">
    <property type="entry name" value="EF-hand"/>
    <property type="match status" value="1"/>
</dbReference>
<dbReference type="InterPro" id="IPR002048">
    <property type="entry name" value="EF_hand_dom"/>
</dbReference>
<dbReference type="EMBL" id="SRXW01000002">
    <property type="protein sequence ID" value="TGY89331.1"/>
    <property type="molecule type" value="Genomic_DNA"/>
</dbReference>
<dbReference type="PROSITE" id="PS50222">
    <property type="entry name" value="EF_HAND_2"/>
    <property type="match status" value="1"/>
</dbReference>